<evidence type="ECO:0000313" key="3">
    <source>
        <dbReference type="RefSeq" id="XP_010513234.1"/>
    </source>
</evidence>
<feature type="region of interest" description="Disordered" evidence="1">
    <location>
        <begin position="1"/>
        <end position="46"/>
    </location>
</feature>
<sequence>MALISETSDDGSNGGEPNKKPEELHKNPQEEEENQNEKPQEEEQVENLAHVTRHIPEDIAERILLLDWRCHYPKLSLFSRAFRRVISSRRLYQRRLELGLTEPVLYASIQFPPVRRKPSWYILNRNAPRMIEVSSLPPLMPRSAVVTIGYEMYVIGGWGESVQTTSNVLVVID</sequence>
<reference evidence="3" key="2">
    <citation type="submission" date="2025-08" db="UniProtKB">
        <authorList>
            <consortium name="RefSeq"/>
        </authorList>
    </citation>
    <scope>IDENTIFICATION</scope>
    <source>
        <tissue evidence="3">Leaf</tissue>
    </source>
</reference>
<dbReference type="InterPro" id="IPR015915">
    <property type="entry name" value="Kelch-typ_b-propeller"/>
</dbReference>
<name>A0ABM0ZBF5_CAMSA</name>
<proteinExistence type="predicted"/>
<gene>
    <name evidence="3" type="primary">LOC104789199</name>
</gene>
<evidence type="ECO:0000256" key="1">
    <source>
        <dbReference type="SAM" id="MobiDB-lite"/>
    </source>
</evidence>
<dbReference type="InterPro" id="IPR050354">
    <property type="entry name" value="F-box/kelch-repeat_ARATH"/>
</dbReference>
<dbReference type="SUPFAM" id="SSF117281">
    <property type="entry name" value="Kelch motif"/>
    <property type="match status" value="1"/>
</dbReference>
<dbReference type="GeneID" id="104789199"/>
<accession>A0ABM0ZBF5</accession>
<keyword evidence="2" id="KW-1185">Reference proteome</keyword>
<dbReference type="RefSeq" id="XP_010513234.1">
    <property type="nucleotide sequence ID" value="XM_010514932.1"/>
</dbReference>
<feature type="compositionally biased region" description="Basic and acidic residues" evidence="1">
    <location>
        <begin position="17"/>
        <end position="41"/>
    </location>
</feature>
<dbReference type="PANTHER" id="PTHR24414">
    <property type="entry name" value="F-BOX/KELCH-REPEAT PROTEIN SKIP4"/>
    <property type="match status" value="1"/>
</dbReference>
<organism evidence="2 3">
    <name type="scientific">Camelina sativa</name>
    <name type="common">False flax</name>
    <name type="synonym">Myagrum sativum</name>
    <dbReference type="NCBI Taxonomy" id="90675"/>
    <lineage>
        <taxon>Eukaryota</taxon>
        <taxon>Viridiplantae</taxon>
        <taxon>Streptophyta</taxon>
        <taxon>Embryophyta</taxon>
        <taxon>Tracheophyta</taxon>
        <taxon>Spermatophyta</taxon>
        <taxon>Magnoliopsida</taxon>
        <taxon>eudicotyledons</taxon>
        <taxon>Gunneridae</taxon>
        <taxon>Pentapetalae</taxon>
        <taxon>rosids</taxon>
        <taxon>malvids</taxon>
        <taxon>Brassicales</taxon>
        <taxon>Brassicaceae</taxon>
        <taxon>Camelineae</taxon>
        <taxon>Camelina</taxon>
    </lineage>
</organism>
<evidence type="ECO:0000313" key="2">
    <source>
        <dbReference type="Proteomes" id="UP000694864"/>
    </source>
</evidence>
<reference evidence="2" key="1">
    <citation type="journal article" date="2014" name="Nat. Commun.">
        <title>The emerging biofuel crop Camelina sativa retains a highly undifferentiated hexaploid genome structure.</title>
        <authorList>
            <person name="Kagale S."/>
            <person name="Koh C."/>
            <person name="Nixon J."/>
            <person name="Bollina V."/>
            <person name="Clarke W.E."/>
            <person name="Tuteja R."/>
            <person name="Spillane C."/>
            <person name="Robinson S.J."/>
            <person name="Links M.G."/>
            <person name="Clarke C."/>
            <person name="Higgins E.E."/>
            <person name="Huebert T."/>
            <person name="Sharpe A.G."/>
            <person name="Parkin I.A."/>
        </authorList>
    </citation>
    <scope>NUCLEOTIDE SEQUENCE [LARGE SCALE GENOMIC DNA]</scope>
    <source>
        <strain evidence="2">cv. DH55</strain>
    </source>
</reference>
<dbReference type="PANTHER" id="PTHR24414:SF65">
    <property type="entry name" value="F-BOX DOMAIN-CONTAINING PROTEIN"/>
    <property type="match status" value="1"/>
</dbReference>
<dbReference type="Proteomes" id="UP000694864">
    <property type="component" value="Chromosome 5"/>
</dbReference>
<protein>
    <submittedName>
        <fullName evidence="3">F-box/kelch-repeat protein At2g29780</fullName>
    </submittedName>
</protein>